<feature type="transmembrane region" description="Helical" evidence="6">
    <location>
        <begin position="59"/>
        <end position="79"/>
    </location>
</feature>
<dbReference type="RefSeq" id="WP_353685429.1">
    <property type="nucleotide sequence ID" value="NZ_CP144374.1"/>
</dbReference>
<keyword evidence="2" id="KW-1003">Cell membrane</keyword>
<organism evidence="8">
    <name type="scientific">Thermodesulfovibrio obliviosus</name>
    <dbReference type="NCBI Taxonomy" id="3118332"/>
    <lineage>
        <taxon>Bacteria</taxon>
        <taxon>Pseudomonadati</taxon>
        <taxon>Nitrospirota</taxon>
        <taxon>Thermodesulfovibrionia</taxon>
        <taxon>Thermodesulfovibrionales</taxon>
        <taxon>Thermodesulfovibrionaceae</taxon>
        <taxon>Thermodesulfovibrio</taxon>
    </lineage>
</organism>
<dbReference type="PANTHER" id="PTHR37937">
    <property type="entry name" value="CONJUGATIVE TRANSFER: DNA TRANSPORT"/>
    <property type="match status" value="1"/>
</dbReference>
<gene>
    <name evidence="8" type="ORF">V4D31_05295</name>
</gene>
<dbReference type="KEGG" id="tob:V4D31_05295"/>
<evidence type="ECO:0000256" key="6">
    <source>
        <dbReference type="SAM" id="Phobius"/>
    </source>
</evidence>
<proteinExistence type="predicted"/>
<feature type="transmembrane region" description="Helical" evidence="6">
    <location>
        <begin position="85"/>
        <end position="105"/>
    </location>
</feature>
<sequence>MRQEKQETFKGFETWLSALKMRAKMVTYVTIAFLFAHMVITLLLSYIMYRTTWSLVIKYAWSSLSHFTWPSALLPALLVLLKKSIWIFAMSFWLWLLFPFAIRYFKHRAEKQAEDVYIRGARVLDRDEIQRMIKEECDLPLGSFKMPVSAEVKHMFIVGRPGVGKTVALSQVIERLKERKVKGVIYDFKGDYVSKFYDPSTDILFNPLDTRCLGWNIFNEISTHMDIDAVAHSLIPPPYMADPFWNDAARDVFAGILHYLWQNNAKTNMDIWNAVTAPGGDIAIWLKNTKGGERGYRYIEDASSKQAMSVFAVMMQYVKSFEFMARAGGDFSIRRWLEDPQGGFIFITSYSDIKDTLRPILSLFLDLMGRKLLSLPDDLNRRIFFIIDEFGTLQRLSTIVQLLTLSRSKGGSVWVGIQDVGQLDKIYTPALRQAIVNACGSNLVFSVADPETARFLSEKIGEAEVIRPEEGYSMGPEDMRDGISIQRRRVTEKVVLPSELQNIPDLTAFLKLPNYPWTQTKFTYKHYPTKNPSFIMKPDFVLDMQAIKEPELEEKEC</sequence>
<dbReference type="PANTHER" id="PTHR37937:SF1">
    <property type="entry name" value="CONJUGATIVE TRANSFER: DNA TRANSPORT"/>
    <property type="match status" value="1"/>
</dbReference>
<dbReference type="Gene3D" id="3.40.50.300">
    <property type="entry name" value="P-loop containing nucleotide triphosphate hydrolases"/>
    <property type="match status" value="2"/>
</dbReference>
<feature type="domain" description="Type IV secretion system coupling protein TraD DNA-binding" evidence="7">
    <location>
        <begin position="141"/>
        <end position="516"/>
    </location>
</feature>
<dbReference type="GO" id="GO:0003677">
    <property type="term" value="F:DNA binding"/>
    <property type="evidence" value="ECO:0007669"/>
    <property type="project" value="UniProtKB-KW"/>
</dbReference>
<reference evidence="8" key="1">
    <citation type="submission" date="2024-01" db="EMBL/GenBank/DDBJ databases">
        <title>The first autotrophic representatives of the genus Thermodesulfovibrio.</title>
        <authorList>
            <person name="Maltseva A.I."/>
            <person name="Elcheninov A.G."/>
            <person name="Kublanov I.V."/>
            <person name="Lebedinsky A.V."/>
            <person name="Frolov E.N."/>
        </authorList>
    </citation>
    <scope>NUCLEOTIDE SEQUENCE</scope>
    <source>
        <strain evidence="8">3462-1</strain>
    </source>
</reference>
<protein>
    <submittedName>
        <fullName evidence="8">Type IV secretion system DNA-binding domain-containing protein</fullName>
    </submittedName>
</protein>
<dbReference type="InterPro" id="IPR051539">
    <property type="entry name" value="T4SS-coupling_protein"/>
</dbReference>
<keyword evidence="5 6" id="KW-0472">Membrane</keyword>
<name>A0AAU8H1S2_9BACT</name>
<evidence type="ECO:0000256" key="1">
    <source>
        <dbReference type="ARBA" id="ARBA00004651"/>
    </source>
</evidence>
<evidence type="ECO:0000313" key="8">
    <source>
        <dbReference type="EMBL" id="XCH47768.1"/>
    </source>
</evidence>
<dbReference type="Pfam" id="PF10412">
    <property type="entry name" value="TrwB_AAD_bind"/>
    <property type="match status" value="1"/>
</dbReference>
<dbReference type="SUPFAM" id="SSF52540">
    <property type="entry name" value="P-loop containing nucleoside triphosphate hydrolases"/>
    <property type="match status" value="1"/>
</dbReference>
<evidence type="ECO:0000259" key="7">
    <source>
        <dbReference type="Pfam" id="PF10412"/>
    </source>
</evidence>
<dbReference type="GO" id="GO:0005886">
    <property type="term" value="C:plasma membrane"/>
    <property type="evidence" value="ECO:0007669"/>
    <property type="project" value="UniProtKB-SubCell"/>
</dbReference>
<dbReference type="InterPro" id="IPR019476">
    <property type="entry name" value="T4SS_TraD_DNA-bd"/>
</dbReference>
<accession>A0AAU8H1S2</accession>
<keyword evidence="8" id="KW-0238">DNA-binding</keyword>
<keyword evidence="4 6" id="KW-1133">Transmembrane helix</keyword>
<evidence type="ECO:0000256" key="4">
    <source>
        <dbReference type="ARBA" id="ARBA00022989"/>
    </source>
</evidence>
<evidence type="ECO:0000256" key="3">
    <source>
        <dbReference type="ARBA" id="ARBA00022692"/>
    </source>
</evidence>
<feature type="transmembrane region" description="Helical" evidence="6">
    <location>
        <begin position="25"/>
        <end position="47"/>
    </location>
</feature>
<comment type="subcellular location">
    <subcellularLocation>
        <location evidence="1">Cell membrane</location>
        <topology evidence="1">Multi-pass membrane protein</topology>
    </subcellularLocation>
</comment>
<keyword evidence="3 6" id="KW-0812">Transmembrane</keyword>
<dbReference type="CDD" id="cd01127">
    <property type="entry name" value="TrwB_TraG_TraD_VirD4"/>
    <property type="match status" value="1"/>
</dbReference>
<dbReference type="InterPro" id="IPR027417">
    <property type="entry name" value="P-loop_NTPase"/>
</dbReference>
<evidence type="ECO:0000256" key="5">
    <source>
        <dbReference type="ARBA" id="ARBA00023136"/>
    </source>
</evidence>
<dbReference type="AlphaFoldDB" id="A0AAU8H1S2"/>
<evidence type="ECO:0000256" key="2">
    <source>
        <dbReference type="ARBA" id="ARBA00022475"/>
    </source>
</evidence>
<dbReference type="EMBL" id="CP144374">
    <property type="protein sequence ID" value="XCH47768.1"/>
    <property type="molecule type" value="Genomic_DNA"/>
</dbReference>